<evidence type="ECO:0000313" key="1">
    <source>
        <dbReference type="EMBL" id="CAE2223817.1"/>
    </source>
</evidence>
<proteinExistence type="predicted"/>
<sequence>MEGGAGVLTRPKSEYWWDDLDHHVVGGGGGVAIPVDKQAFFDCSGAISVDRVVGKALGPNGMHIVFCLDESGSTSYGYMAPWNELVACSTTFGSPPPPVYASVVQFGSQARTPISMQPIEGATPFHSPLMPPSGTCFLPPTLMAQNLIHQHGPDSGYTAIVVFMSDGAACDAAEAAQVLGTLAKRHPGQFESHTRYRLWSWRADDS</sequence>
<dbReference type="EMBL" id="HBKO01021090">
    <property type="protein sequence ID" value="CAE2223817.1"/>
    <property type="molecule type" value="Transcribed_RNA"/>
</dbReference>
<dbReference type="SUPFAM" id="SSF53300">
    <property type="entry name" value="vWA-like"/>
    <property type="match status" value="1"/>
</dbReference>
<dbReference type="InterPro" id="IPR036465">
    <property type="entry name" value="vWFA_dom_sf"/>
</dbReference>
<reference evidence="1" key="1">
    <citation type="submission" date="2021-01" db="EMBL/GenBank/DDBJ databases">
        <authorList>
            <person name="Corre E."/>
            <person name="Pelletier E."/>
            <person name="Niang G."/>
            <person name="Scheremetjew M."/>
            <person name="Finn R."/>
            <person name="Kale V."/>
            <person name="Holt S."/>
            <person name="Cochrane G."/>
            <person name="Meng A."/>
            <person name="Brown T."/>
            <person name="Cohen L."/>
        </authorList>
    </citation>
    <scope>NUCLEOTIDE SEQUENCE</scope>
    <source>
        <strain evidence="1">UIO037</strain>
    </source>
</reference>
<protein>
    <recommendedName>
        <fullName evidence="2">VWFA domain-containing protein</fullName>
    </recommendedName>
</protein>
<dbReference type="AlphaFoldDB" id="A0A7S4MHU9"/>
<dbReference type="Gene3D" id="3.40.50.410">
    <property type="entry name" value="von Willebrand factor, type A domain"/>
    <property type="match status" value="1"/>
</dbReference>
<accession>A0A7S4MHU9</accession>
<gene>
    <name evidence="1" type="ORF">CPOL0286_LOCUS9495</name>
</gene>
<evidence type="ECO:0008006" key="2">
    <source>
        <dbReference type="Google" id="ProtNLM"/>
    </source>
</evidence>
<organism evidence="1">
    <name type="scientific">Prymnesium polylepis</name>
    <dbReference type="NCBI Taxonomy" id="72548"/>
    <lineage>
        <taxon>Eukaryota</taxon>
        <taxon>Haptista</taxon>
        <taxon>Haptophyta</taxon>
        <taxon>Prymnesiophyceae</taxon>
        <taxon>Prymnesiales</taxon>
        <taxon>Prymnesiaceae</taxon>
        <taxon>Prymnesium</taxon>
    </lineage>
</organism>
<name>A0A7S4MHU9_9EUKA</name>